<dbReference type="Proteomes" id="UP000011873">
    <property type="component" value="Unassembled WGS sequence"/>
</dbReference>
<feature type="region of interest" description="Disordered" evidence="1">
    <location>
        <begin position="1"/>
        <end position="39"/>
    </location>
</feature>
<organism evidence="2 3">
    <name type="scientific">Leptospira borgpetersenii serovar Hardjo-bovis str. Sponselee</name>
    <dbReference type="NCBI Taxonomy" id="1303729"/>
    <lineage>
        <taxon>Bacteria</taxon>
        <taxon>Pseudomonadati</taxon>
        <taxon>Spirochaetota</taxon>
        <taxon>Spirochaetia</taxon>
        <taxon>Leptospirales</taxon>
        <taxon>Leptospiraceae</taxon>
        <taxon>Leptospira</taxon>
    </lineage>
</organism>
<dbReference type="EMBL" id="ANMU01000047">
    <property type="protein sequence ID" value="EMJ83264.1"/>
    <property type="molecule type" value="Genomic_DNA"/>
</dbReference>
<accession>M6BUM2</accession>
<name>M6BUM2_LEPBO</name>
<gene>
    <name evidence="2" type="ORF">LEP1GSC016_1171</name>
</gene>
<dbReference type="AlphaFoldDB" id="M6BUM2"/>
<comment type="caution">
    <text evidence="2">The sequence shown here is derived from an EMBL/GenBank/DDBJ whole genome shotgun (WGS) entry which is preliminary data.</text>
</comment>
<evidence type="ECO:0000313" key="2">
    <source>
        <dbReference type="EMBL" id="EMJ83264.1"/>
    </source>
</evidence>
<reference evidence="2 3" key="1">
    <citation type="submission" date="2013-01" db="EMBL/GenBank/DDBJ databases">
        <authorList>
            <person name="Harkins D.M."/>
            <person name="Durkin A.S."/>
            <person name="Brinkac L.M."/>
            <person name="Haft D.H."/>
            <person name="Selengut J.D."/>
            <person name="Sanka R."/>
            <person name="DePew J."/>
            <person name="Purushe J."/>
            <person name="Galloway R.L."/>
            <person name="Vinetz J.M."/>
            <person name="Sutton G.G."/>
            <person name="Nierman W.C."/>
            <person name="Fouts D.E."/>
        </authorList>
    </citation>
    <scope>NUCLEOTIDE SEQUENCE [LARGE SCALE GENOMIC DNA]</scope>
    <source>
        <strain evidence="2 3">Sponselee CDC</strain>
    </source>
</reference>
<evidence type="ECO:0000313" key="3">
    <source>
        <dbReference type="Proteomes" id="UP000011873"/>
    </source>
</evidence>
<proteinExistence type="predicted"/>
<protein>
    <submittedName>
        <fullName evidence="2">Uncharacterized protein</fullName>
    </submittedName>
</protein>
<feature type="compositionally biased region" description="Basic and acidic residues" evidence="1">
    <location>
        <begin position="15"/>
        <end position="26"/>
    </location>
</feature>
<dbReference type="PATRIC" id="fig|1218567.3.peg.1172"/>
<sequence>MPDRPKPNFEVQDMSENKETKDPKEKPKVKKNNVFDSQF</sequence>
<evidence type="ECO:0000256" key="1">
    <source>
        <dbReference type="SAM" id="MobiDB-lite"/>
    </source>
</evidence>